<evidence type="ECO:0000256" key="11">
    <source>
        <dbReference type="RuleBase" id="RU363005"/>
    </source>
</evidence>
<keyword evidence="4 11" id="KW-0963">Cytoplasm</keyword>
<keyword evidence="8 11" id="KW-0648">Protein biosynthesis</keyword>
<name>W6MQ18_9ASCO</name>
<dbReference type="Proteomes" id="UP000019384">
    <property type="component" value="Unassembled WGS sequence"/>
</dbReference>
<proteinExistence type="inferred from homology"/>
<dbReference type="OrthoDB" id="3995390at2759"/>
<comment type="similarity">
    <text evidence="2 11">Belongs to the CAF20 family.</text>
</comment>
<dbReference type="AlphaFoldDB" id="W6MQ18"/>
<dbReference type="RefSeq" id="XP_022460413.1">
    <property type="nucleotide sequence ID" value="XM_022601137.1"/>
</dbReference>
<dbReference type="Pfam" id="PF17052">
    <property type="entry name" value="CAF20"/>
    <property type="match status" value="1"/>
</dbReference>
<keyword evidence="7 11" id="KW-0810">Translation regulation</keyword>
<feature type="compositionally biased region" description="Basic and acidic residues" evidence="12">
    <location>
        <begin position="85"/>
        <end position="99"/>
    </location>
</feature>
<evidence type="ECO:0000256" key="5">
    <source>
        <dbReference type="ARBA" id="ARBA00022540"/>
    </source>
</evidence>
<feature type="region of interest" description="Disordered" evidence="12">
    <location>
        <begin position="52"/>
        <end position="108"/>
    </location>
</feature>
<dbReference type="GO" id="GO:0005737">
    <property type="term" value="C:cytoplasm"/>
    <property type="evidence" value="ECO:0007669"/>
    <property type="project" value="UniProtKB-SubCell"/>
</dbReference>
<evidence type="ECO:0000256" key="12">
    <source>
        <dbReference type="SAM" id="MobiDB-lite"/>
    </source>
</evidence>
<keyword evidence="6" id="KW-0597">Phosphoprotein</keyword>
<reference evidence="13" key="2">
    <citation type="submission" date="2014-02" db="EMBL/GenBank/DDBJ databases">
        <title>Complete DNA sequence of /Kuraishia capsulata/ illustrates novel genomic features among budding yeasts (/Saccharomycotina/).</title>
        <authorList>
            <person name="Morales L."/>
            <person name="Noel B."/>
            <person name="Porcel B."/>
            <person name="Marcet-Houben M."/>
            <person name="Hullo M-F."/>
            <person name="Sacerdot C."/>
            <person name="Tekaia F."/>
            <person name="Leh-Louis V."/>
            <person name="Despons L."/>
            <person name="Khanna V."/>
            <person name="Aury J-M."/>
            <person name="Barbe V."/>
            <person name="Couloux A."/>
            <person name="Labadie K."/>
            <person name="Pelletier E."/>
            <person name="Souciet J-L."/>
            <person name="Boekhout T."/>
            <person name="Gabaldon T."/>
            <person name="Wincker P."/>
            <person name="Dujon B."/>
        </authorList>
    </citation>
    <scope>NUCLEOTIDE SEQUENCE</scope>
    <source>
        <strain evidence="13">CBS 1993</strain>
    </source>
</reference>
<evidence type="ECO:0000256" key="4">
    <source>
        <dbReference type="ARBA" id="ARBA00022490"/>
    </source>
</evidence>
<protein>
    <recommendedName>
        <fullName evidence="3 11">Cap-associated protein CAF20</fullName>
    </recommendedName>
</protein>
<dbReference type="GO" id="GO:0017148">
    <property type="term" value="P:negative regulation of translation"/>
    <property type="evidence" value="ECO:0007669"/>
    <property type="project" value="UniProtKB-UniRule"/>
</dbReference>
<dbReference type="HOGENOM" id="CLU_1797039_0_0_1"/>
<organism evidence="13 14">
    <name type="scientific">Kuraishia capsulata CBS 1993</name>
    <dbReference type="NCBI Taxonomy" id="1382522"/>
    <lineage>
        <taxon>Eukaryota</taxon>
        <taxon>Fungi</taxon>
        <taxon>Dikarya</taxon>
        <taxon>Ascomycota</taxon>
        <taxon>Saccharomycotina</taxon>
        <taxon>Pichiomycetes</taxon>
        <taxon>Pichiales</taxon>
        <taxon>Pichiaceae</taxon>
        <taxon>Kuraishia</taxon>
    </lineage>
</organism>
<evidence type="ECO:0000256" key="3">
    <source>
        <dbReference type="ARBA" id="ARBA00020270"/>
    </source>
</evidence>
<reference evidence="13" key="1">
    <citation type="submission" date="2013-12" db="EMBL/GenBank/DDBJ databases">
        <authorList>
            <person name="Genoscope - CEA"/>
        </authorList>
    </citation>
    <scope>NUCLEOTIDE SEQUENCE</scope>
    <source>
        <strain evidence="13">CBS 1993</strain>
    </source>
</reference>
<keyword evidence="9 11" id="KW-0652">Protein synthesis inhibitor</keyword>
<evidence type="ECO:0000256" key="1">
    <source>
        <dbReference type="ARBA" id="ARBA00004496"/>
    </source>
</evidence>
<accession>W6MQ18</accession>
<dbReference type="GeneID" id="34521801"/>
<evidence type="ECO:0000256" key="8">
    <source>
        <dbReference type="ARBA" id="ARBA00022917"/>
    </source>
</evidence>
<gene>
    <name evidence="13" type="ORF">KUCA_T00004405001</name>
</gene>
<evidence type="ECO:0000313" key="14">
    <source>
        <dbReference type="Proteomes" id="UP000019384"/>
    </source>
</evidence>
<comment type="function">
    <text evidence="10 11">Acts as an inhibitor of cap-dependent translation. Competes with eIF4G1 and EAP1 for binding to eIF4E and interferes with the formation of the eIF4F complex, inhibiting translation and stabilizing mRNA.</text>
</comment>
<dbReference type="STRING" id="1382522.W6MQ18"/>
<keyword evidence="5 11" id="KW-0396">Initiation factor</keyword>
<evidence type="ECO:0000313" key="13">
    <source>
        <dbReference type="EMBL" id="CDK28423.1"/>
    </source>
</evidence>
<evidence type="ECO:0000256" key="9">
    <source>
        <dbReference type="ARBA" id="ARBA00023193"/>
    </source>
</evidence>
<dbReference type="InterPro" id="IPR031456">
    <property type="entry name" value="Caf20"/>
</dbReference>
<comment type="subcellular location">
    <subcellularLocation>
        <location evidence="1 11">Cytoplasm</location>
    </subcellularLocation>
</comment>
<dbReference type="GO" id="GO:0008190">
    <property type="term" value="F:eukaryotic initiation factor 4E binding"/>
    <property type="evidence" value="ECO:0007669"/>
    <property type="project" value="InterPro"/>
</dbReference>
<evidence type="ECO:0000256" key="6">
    <source>
        <dbReference type="ARBA" id="ARBA00022553"/>
    </source>
</evidence>
<dbReference type="EMBL" id="HG793129">
    <property type="protein sequence ID" value="CDK28423.1"/>
    <property type="molecule type" value="Genomic_DNA"/>
</dbReference>
<evidence type="ECO:0000256" key="2">
    <source>
        <dbReference type="ARBA" id="ARBA00006057"/>
    </source>
</evidence>
<evidence type="ECO:0000256" key="10">
    <source>
        <dbReference type="ARBA" id="ARBA00025387"/>
    </source>
</evidence>
<keyword evidence="14" id="KW-1185">Reference proteome</keyword>
<dbReference type="GO" id="GO:0003743">
    <property type="term" value="F:translation initiation factor activity"/>
    <property type="evidence" value="ECO:0007669"/>
    <property type="project" value="UniProtKB-KW"/>
</dbReference>
<sequence length="138" mass="15216">MAGIVKYTEEELRGYSVAAVVPEGIDLTGFAEIVRSDKFEGEELVTRPNLRKTKHRETKQTDADGWTVTVPAPKGGRRLSGQGEEGAREQIRESKDHALKVKTNSKNISSKPADLRDAIAEKQTITFNAFDALGDEED</sequence>
<evidence type="ECO:0000256" key="7">
    <source>
        <dbReference type="ARBA" id="ARBA00022845"/>
    </source>
</evidence>